<accession>A0AAW9RX81</accession>
<dbReference type="RefSeq" id="WP_346822301.1">
    <property type="nucleotide sequence ID" value="NZ_JBDKWZ010000009.1"/>
</dbReference>
<evidence type="ECO:0000313" key="2">
    <source>
        <dbReference type="Proteomes" id="UP001403385"/>
    </source>
</evidence>
<sequence>MYDNEEVDPYTNKAISEETYKNAKDVRDFFSIIARDKASTGSSFITIEDLDKRWEVMQQLKEKIEIN</sequence>
<protein>
    <submittedName>
        <fullName evidence="1">Uncharacterized protein</fullName>
    </submittedName>
</protein>
<dbReference type="AlphaFoldDB" id="A0AAW9RX81"/>
<organism evidence="1 2">
    <name type="scientific">Rapidithrix thailandica</name>
    <dbReference type="NCBI Taxonomy" id="413964"/>
    <lineage>
        <taxon>Bacteria</taxon>
        <taxon>Pseudomonadati</taxon>
        <taxon>Bacteroidota</taxon>
        <taxon>Cytophagia</taxon>
        <taxon>Cytophagales</taxon>
        <taxon>Flammeovirgaceae</taxon>
        <taxon>Rapidithrix</taxon>
    </lineage>
</organism>
<gene>
    <name evidence="1" type="ORF">AAG747_16485</name>
</gene>
<dbReference type="Proteomes" id="UP001403385">
    <property type="component" value="Unassembled WGS sequence"/>
</dbReference>
<evidence type="ECO:0000313" key="1">
    <source>
        <dbReference type="EMBL" id="MEN7549522.1"/>
    </source>
</evidence>
<reference evidence="1 2" key="1">
    <citation type="submission" date="2024-04" db="EMBL/GenBank/DDBJ databases">
        <title>Novel genus in family Flammeovirgaceae.</title>
        <authorList>
            <person name="Nguyen T.H."/>
            <person name="Vuong T.Q."/>
            <person name="Le H."/>
            <person name="Kim S.-G."/>
        </authorList>
    </citation>
    <scope>NUCLEOTIDE SEQUENCE [LARGE SCALE GENOMIC DNA]</scope>
    <source>
        <strain evidence="1 2">JCM 23209</strain>
    </source>
</reference>
<proteinExistence type="predicted"/>
<dbReference type="EMBL" id="JBDKWZ010000009">
    <property type="protein sequence ID" value="MEN7549522.1"/>
    <property type="molecule type" value="Genomic_DNA"/>
</dbReference>
<keyword evidence="2" id="KW-1185">Reference proteome</keyword>
<comment type="caution">
    <text evidence="1">The sequence shown here is derived from an EMBL/GenBank/DDBJ whole genome shotgun (WGS) entry which is preliminary data.</text>
</comment>
<name>A0AAW9RX81_9BACT</name>